<accession>A0A7C1W927</accession>
<dbReference type="EMBL" id="DRHY01000303">
    <property type="protein sequence ID" value="HEC75298.1"/>
    <property type="molecule type" value="Genomic_DNA"/>
</dbReference>
<sequence>MFNYIEMFYNTKRWLGFIKQFSLVEFENDLRSGCLVSKKSVEIKYVRYNRGSQLRLWNSRHIIDVLTKWHQKLNLIVILAKPVH</sequence>
<protein>
    <submittedName>
        <fullName evidence="1">Uncharacterized protein</fullName>
    </submittedName>
</protein>
<dbReference type="AlphaFoldDB" id="A0A7C1W927"/>
<comment type="caution">
    <text evidence="1">The sequence shown here is derived from an EMBL/GenBank/DDBJ whole genome shotgun (WGS) entry which is preliminary data.</text>
</comment>
<proteinExistence type="predicted"/>
<organism evidence="1">
    <name type="scientific">Methylophaga aminisulfidivorans</name>
    <dbReference type="NCBI Taxonomy" id="230105"/>
    <lineage>
        <taxon>Bacteria</taxon>
        <taxon>Pseudomonadati</taxon>
        <taxon>Pseudomonadota</taxon>
        <taxon>Gammaproteobacteria</taxon>
        <taxon>Thiotrichales</taxon>
        <taxon>Piscirickettsiaceae</taxon>
        <taxon>Methylophaga</taxon>
    </lineage>
</organism>
<evidence type="ECO:0000313" key="1">
    <source>
        <dbReference type="EMBL" id="HEC75298.1"/>
    </source>
</evidence>
<reference evidence="1" key="1">
    <citation type="journal article" date="2020" name="mSystems">
        <title>Genome- and Community-Level Interaction Insights into Carbon Utilization and Element Cycling Functions of Hydrothermarchaeota in Hydrothermal Sediment.</title>
        <authorList>
            <person name="Zhou Z."/>
            <person name="Liu Y."/>
            <person name="Xu W."/>
            <person name="Pan J."/>
            <person name="Luo Z.H."/>
            <person name="Li M."/>
        </authorList>
    </citation>
    <scope>NUCLEOTIDE SEQUENCE [LARGE SCALE GENOMIC DNA]</scope>
    <source>
        <strain evidence="1">HyVt-380</strain>
    </source>
</reference>
<dbReference type="Proteomes" id="UP000886384">
    <property type="component" value="Unassembled WGS sequence"/>
</dbReference>
<gene>
    <name evidence="1" type="ORF">ENI26_13155</name>
</gene>
<name>A0A7C1W927_9GAMM</name>